<evidence type="ECO:0000256" key="2">
    <source>
        <dbReference type="ARBA" id="ARBA00022692"/>
    </source>
</evidence>
<dbReference type="OrthoDB" id="8596007at2"/>
<dbReference type="InterPro" id="IPR050382">
    <property type="entry name" value="MFS_Na/Anion_cotransporter"/>
</dbReference>
<dbReference type="Pfam" id="PF07690">
    <property type="entry name" value="MFS_1"/>
    <property type="match status" value="1"/>
</dbReference>
<dbReference type="RefSeq" id="WP_084935574.1">
    <property type="nucleotide sequence ID" value="NZ_MLFR01000016.1"/>
</dbReference>
<gene>
    <name evidence="8" type="ORF">HA51_15585</name>
</gene>
<feature type="transmembrane region" description="Helical" evidence="6">
    <location>
        <begin position="278"/>
        <end position="300"/>
    </location>
</feature>
<dbReference type="Gene3D" id="1.20.1250.20">
    <property type="entry name" value="MFS general substrate transporter like domains"/>
    <property type="match status" value="2"/>
</dbReference>
<keyword evidence="2 6" id="KW-0812">Transmembrane</keyword>
<evidence type="ECO:0000256" key="6">
    <source>
        <dbReference type="SAM" id="Phobius"/>
    </source>
</evidence>
<evidence type="ECO:0000256" key="4">
    <source>
        <dbReference type="ARBA" id="ARBA00023136"/>
    </source>
</evidence>
<dbReference type="EMBL" id="MLFR01000016">
    <property type="protein sequence ID" value="ORM68319.1"/>
    <property type="molecule type" value="Genomic_DNA"/>
</dbReference>
<feature type="domain" description="Major facilitator superfamily (MFS) profile" evidence="7">
    <location>
        <begin position="22"/>
        <end position="432"/>
    </location>
</feature>
<dbReference type="CDD" id="cd17319">
    <property type="entry name" value="MFS_ExuT_GudP_like"/>
    <property type="match status" value="1"/>
</dbReference>
<evidence type="ECO:0000256" key="5">
    <source>
        <dbReference type="ARBA" id="ARBA00038514"/>
    </source>
</evidence>
<evidence type="ECO:0000259" key="7">
    <source>
        <dbReference type="PROSITE" id="PS50850"/>
    </source>
</evidence>
<protein>
    <submittedName>
        <fullName evidence="8">MFS transporter</fullName>
    </submittedName>
</protein>
<feature type="transmembrane region" description="Helical" evidence="6">
    <location>
        <begin position="178"/>
        <end position="197"/>
    </location>
</feature>
<dbReference type="InterPro" id="IPR020846">
    <property type="entry name" value="MFS_dom"/>
</dbReference>
<dbReference type="InterPro" id="IPR011701">
    <property type="entry name" value="MFS"/>
</dbReference>
<sequence>MSNSTLNTAPKSGKPTQFRWAIFATMFFLLAVNLMDRITLSIGMPYIKDEFHLSPTMQGLILSSFFWSYALLQVPGGWLLDRYGPRKVITGALFGWGFFQAIIGLASGGLSLILARIGLGAMEAPVSPSGAKLSSTWLTQSERGRGAVIMDSGSPLGVAIGGIIVAHLIVVLDSWRVTFVVVGLFTMVLGFFAWRILRDRPTQHPKVSQQEIDYIAAGNVEGSSTDSSSAPTKGLGISWFTMIAIMLGRASWGMVYWGLLTWGPSYLAQAQGLQLASIGNSTFLIFIMGTAGCLFSGFFADYLVKRGVSHNVALKSLLSVSGLVGLGVLYALATVKNPNLAVGLLSVAAFFMMFGSLYWSFPAILAPKDRVGMVGGLMNMANSCAGILVPILVGVILQLTGSFESVLVYFAICAGCYTLGTLCINFNKLPVKSGQLSFQK</sequence>
<comment type="caution">
    <text evidence="8">The sequence shown here is derived from an EMBL/GenBank/DDBJ whole genome shotgun (WGS) entry which is preliminary data.</text>
</comment>
<feature type="transmembrane region" description="Helical" evidence="6">
    <location>
        <begin position="237"/>
        <end position="258"/>
    </location>
</feature>
<keyword evidence="3 6" id="KW-1133">Transmembrane helix</keyword>
<dbReference type="GO" id="GO:0022857">
    <property type="term" value="F:transmembrane transporter activity"/>
    <property type="evidence" value="ECO:0007669"/>
    <property type="project" value="InterPro"/>
</dbReference>
<evidence type="ECO:0000256" key="1">
    <source>
        <dbReference type="ARBA" id="ARBA00004141"/>
    </source>
</evidence>
<reference evidence="8 9" key="1">
    <citation type="journal article" date="2017" name="Antonie Van Leeuwenhoek">
        <title>Phylogenomic resolution of the bacterial genus Pantoea and its relationship with Erwinia and Tatumella.</title>
        <authorList>
            <person name="Palmer M."/>
            <person name="Steenkamp E.T."/>
            <person name="Coetzee M.P."/>
            <person name="Chan W.Y."/>
            <person name="van Zyl E."/>
            <person name="De Maayer P."/>
            <person name="Coutinho T.A."/>
            <person name="Blom J."/>
            <person name="Smits T.H."/>
            <person name="Duffy B."/>
            <person name="Venter S.N."/>
        </authorList>
    </citation>
    <scope>NUCLEOTIDE SEQUENCE [LARGE SCALE GENOMIC DNA]</scope>
    <source>
        <strain evidence="8 9">LMG 26275</strain>
    </source>
</reference>
<comment type="subcellular location">
    <subcellularLocation>
        <location evidence="1">Membrane</location>
        <topology evidence="1">Multi-pass membrane protein</topology>
    </subcellularLocation>
</comment>
<dbReference type="PANTHER" id="PTHR11662:SF399">
    <property type="entry name" value="FI19708P1-RELATED"/>
    <property type="match status" value="1"/>
</dbReference>
<name>A0A1X1CV52_9GAMM</name>
<evidence type="ECO:0000256" key="3">
    <source>
        <dbReference type="ARBA" id="ARBA00022989"/>
    </source>
</evidence>
<evidence type="ECO:0000313" key="9">
    <source>
        <dbReference type="Proteomes" id="UP000193558"/>
    </source>
</evidence>
<dbReference type="GO" id="GO:0016020">
    <property type="term" value="C:membrane"/>
    <property type="evidence" value="ECO:0007669"/>
    <property type="project" value="UniProtKB-SubCell"/>
</dbReference>
<feature type="transmembrane region" description="Helical" evidence="6">
    <location>
        <begin position="339"/>
        <end position="359"/>
    </location>
</feature>
<proteinExistence type="inferred from homology"/>
<dbReference type="Proteomes" id="UP000193558">
    <property type="component" value="Unassembled WGS sequence"/>
</dbReference>
<feature type="transmembrane region" description="Helical" evidence="6">
    <location>
        <begin position="312"/>
        <end position="333"/>
    </location>
</feature>
<feature type="transmembrane region" description="Helical" evidence="6">
    <location>
        <begin position="60"/>
        <end position="80"/>
    </location>
</feature>
<dbReference type="InterPro" id="IPR036259">
    <property type="entry name" value="MFS_trans_sf"/>
</dbReference>
<comment type="similarity">
    <text evidence="5">Belongs to the major facilitator superfamily. Phthalate permease family.</text>
</comment>
<feature type="transmembrane region" description="Helical" evidence="6">
    <location>
        <begin position="92"/>
        <end position="115"/>
    </location>
</feature>
<dbReference type="AlphaFoldDB" id="A0A1X1CV52"/>
<dbReference type="PANTHER" id="PTHR11662">
    <property type="entry name" value="SOLUTE CARRIER FAMILY 17"/>
    <property type="match status" value="1"/>
</dbReference>
<accession>A0A1X1CV52</accession>
<feature type="transmembrane region" description="Helical" evidence="6">
    <location>
        <begin position="380"/>
        <end position="400"/>
    </location>
</feature>
<dbReference type="PROSITE" id="PS50850">
    <property type="entry name" value="MFS"/>
    <property type="match status" value="1"/>
</dbReference>
<dbReference type="SUPFAM" id="SSF103473">
    <property type="entry name" value="MFS general substrate transporter"/>
    <property type="match status" value="1"/>
</dbReference>
<keyword evidence="4 6" id="KW-0472">Membrane</keyword>
<evidence type="ECO:0000313" key="8">
    <source>
        <dbReference type="EMBL" id="ORM68319.1"/>
    </source>
</evidence>
<organism evidence="8 9">
    <name type="scientific">Pantoea rwandensis</name>
    <dbReference type="NCBI Taxonomy" id="1076550"/>
    <lineage>
        <taxon>Bacteria</taxon>
        <taxon>Pseudomonadati</taxon>
        <taxon>Pseudomonadota</taxon>
        <taxon>Gammaproteobacteria</taxon>
        <taxon>Enterobacterales</taxon>
        <taxon>Erwiniaceae</taxon>
        <taxon>Pantoea</taxon>
    </lineage>
</organism>
<feature type="transmembrane region" description="Helical" evidence="6">
    <location>
        <begin position="406"/>
        <end position="426"/>
    </location>
</feature>
<feature type="transmembrane region" description="Helical" evidence="6">
    <location>
        <begin position="20"/>
        <end position="40"/>
    </location>
</feature>